<dbReference type="OrthoDB" id="4484751at2"/>
<comment type="subcellular location">
    <subcellularLocation>
        <location evidence="1">Cell membrane</location>
        <topology evidence="1">Multi-pass membrane protein</topology>
    </subcellularLocation>
</comment>
<dbReference type="GO" id="GO:0046677">
    <property type="term" value="P:response to antibiotic"/>
    <property type="evidence" value="ECO:0007669"/>
    <property type="project" value="UniProtKB-KW"/>
</dbReference>
<evidence type="ECO:0000259" key="7">
    <source>
        <dbReference type="PROSITE" id="PS50850"/>
    </source>
</evidence>
<dbReference type="PANTHER" id="PTHR42718:SF35">
    <property type="entry name" value="BLL0718 PROTEIN"/>
    <property type="match status" value="1"/>
</dbReference>
<evidence type="ECO:0000256" key="5">
    <source>
        <dbReference type="ARBA" id="ARBA00023251"/>
    </source>
</evidence>
<organism evidence="8 9">
    <name type="scientific">Streptomyces antnestii</name>
    <dbReference type="NCBI Taxonomy" id="2494256"/>
    <lineage>
        <taxon>Bacteria</taxon>
        <taxon>Bacillati</taxon>
        <taxon>Actinomycetota</taxon>
        <taxon>Actinomycetes</taxon>
        <taxon>Kitasatosporales</taxon>
        <taxon>Streptomycetaceae</taxon>
        <taxon>Streptomyces</taxon>
    </lineage>
</organism>
<feature type="transmembrane region" description="Helical" evidence="6">
    <location>
        <begin position="226"/>
        <end position="244"/>
    </location>
</feature>
<keyword evidence="5" id="KW-0046">Antibiotic resistance</keyword>
<feature type="transmembrane region" description="Helical" evidence="6">
    <location>
        <begin position="256"/>
        <end position="273"/>
    </location>
</feature>
<evidence type="ECO:0000256" key="3">
    <source>
        <dbReference type="ARBA" id="ARBA00022989"/>
    </source>
</evidence>
<dbReference type="GO" id="GO:0022857">
    <property type="term" value="F:transmembrane transporter activity"/>
    <property type="evidence" value="ECO:0007669"/>
    <property type="project" value="InterPro"/>
</dbReference>
<feature type="transmembrane region" description="Helical" evidence="6">
    <location>
        <begin position="365"/>
        <end position="382"/>
    </location>
</feature>
<feature type="transmembrane region" description="Helical" evidence="6">
    <location>
        <begin position="162"/>
        <end position="181"/>
    </location>
</feature>
<name>A0A3S2VQF4_9ACTN</name>
<keyword evidence="2 6" id="KW-0812">Transmembrane</keyword>
<feature type="transmembrane region" description="Helical" evidence="6">
    <location>
        <begin position="77"/>
        <end position="94"/>
    </location>
</feature>
<dbReference type="SUPFAM" id="SSF103473">
    <property type="entry name" value="MFS general substrate transporter"/>
    <property type="match status" value="1"/>
</dbReference>
<dbReference type="Gene3D" id="1.20.1250.20">
    <property type="entry name" value="MFS general substrate transporter like domains"/>
    <property type="match status" value="1"/>
</dbReference>
<dbReference type="PANTHER" id="PTHR42718">
    <property type="entry name" value="MAJOR FACILITATOR SUPERFAMILY MULTIDRUG TRANSPORTER MFSC"/>
    <property type="match status" value="1"/>
</dbReference>
<dbReference type="GO" id="GO:0005886">
    <property type="term" value="C:plasma membrane"/>
    <property type="evidence" value="ECO:0007669"/>
    <property type="project" value="UniProtKB-SubCell"/>
</dbReference>
<feature type="transmembrane region" description="Helical" evidence="6">
    <location>
        <begin position="433"/>
        <end position="452"/>
    </location>
</feature>
<dbReference type="EMBL" id="RZYA01000041">
    <property type="protein sequence ID" value="RVU14609.1"/>
    <property type="molecule type" value="Genomic_DNA"/>
</dbReference>
<evidence type="ECO:0000256" key="4">
    <source>
        <dbReference type="ARBA" id="ARBA00023136"/>
    </source>
</evidence>
<gene>
    <name evidence="8" type="ORF">EOT10_40540</name>
</gene>
<evidence type="ECO:0000256" key="1">
    <source>
        <dbReference type="ARBA" id="ARBA00004651"/>
    </source>
</evidence>
<feature type="transmembrane region" description="Helical" evidence="6">
    <location>
        <begin position="132"/>
        <end position="150"/>
    </location>
</feature>
<feature type="transmembrane region" description="Helical" evidence="6">
    <location>
        <begin position="106"/>
        <end position="126"/>
    </location>
</feature>
<comment type="caution">
    <text evidence="8">The sequence shown here is derived from an EMBL/GenBank/DDBJ whole genome shotgun (WGS) entry which is preliminary data.</text>
</comment>
<reference evidence="8 9" key="1">
    <citation type="submission" date="2019-01" db="EMBL/GenBank/DDBJ databases">
        <title>Genome sequences of Streptomyces and Rhizobium isolates collected from root and soil.</title>
        <authorList>
            <person name="Chhettri S."/>
            <person name="Sevigny J.L."/>
            <person name="Sen A."/>
            <person name="Ennis N."/>
            <person name="Tisa L."/>
        </authorList>
    </citation>
    <scope>NUCLEOTIDE SEQUENCE [LARGE SCALE GENOMIC DNA]</scope>
    <source>
        <strain evidence="8 9">San01</strain>
    </source>
</reference>
<evidence type="ECO:0000313" key="8">
    <source>
        <dbReference type="EMBL" id="RVU14609.1"/>
    </source>
</evidence>
<sequence>MRITQAAEELSMVTDAQINPPPGVQAGAVEGTSIGLRSVVGFLIFVELVSGIVQGFYPPLIPHLGSAVHVGGGELNWFSSVQLLAAAVSVPVVAKLGDMYGHRRLLRIAVAGVALGSLLIACSRSFPVMLAGRALQGPLAAWIALEVAIVRDKIGGDTARRSIGLLASALTAGAVIGALVSGPLDTHLGSLRLTLTVPAVLTGLCLLVTVCLIPESRSRATGRIDWAGVTGLATALVLVLLGLSQAAKAGWGSGRTLGPVAAGLVVLAVWVGWERRASEPLVDMRLFVRRAMWPAQVGALLFGVSLFGAQVPLATFLAANPHEAGYGFGLSSQSISYVLALNVLAAVVGAALYGGIARLAGMRGVLPLGLLVIVVSYAWLGFLHSDLWMILVAIPLAGFGTGLLLGGLPAYVSEVAPANQVGIASGTYSTIKVLGGSVASAVFGVLLATSVLSGTKIPALEGYVVVWFACAGTALLGVVTFLAGWATKGARADLSIS</sequence>
<dbReference type="InterPro" id="IPR020846">
    <property type="entry name" value="MFS_dom"/>
</dbReference>
<dbReference type="InterPro" id="IPR011701">
    <property type="entry name" value="MFS"/>
</dbReference>
<dbReference type="Proteomes" id="UP000283128">
    <property type="component" value="Unassembled WGS sequence"/>
</dbReference>
<keyword evidence="4 6" id="KW-0472">Membrane</keyword>
<evidence type="ECO:0000256" key="6">
    <source>
        <dbReference type="SAM" id="Phobius"/>
    </source>
</evidence>
<feature type="transmembrane region" description="Helical" evidence="6">
    <location>
        <begin position="464"/>
        <end position="486"/>
    </location>
</feature>
<protein>
    <submittedName>
        <fullName evidence="8">MFS transporter</fullName>
    </submittedName>
</protein>
<dbReference type="Pfam" id="PF07690">
    <property type="entry name" value="MFS_1"/>
    <property type="match status" value="1"/>
</dbReference>
<feature type="transmembrane region" description="Helical" evidence="6">
    <location>
        <begin position="334"/>
        <end position="353"/>
    </location>
</feature>
<dbReference type="PROSITE" id="PS50850">
    <property type="entry name" value="MFS"/>
    <property type="match status" value="1"/>
</dbReference>
<evidence type="ECO:0000313" key="9">
    <source>
        <dbReference type="Proteomes" id="UP000283128"/>
    </source>
</evidence>
<feature type="transmembrane region" description="Helical" evidence="6">
    <location>
        <begin position="388"/>
        <end position="412"/>
    </location>
</feature>
<keyword evidence="3 6" id="KW-1133">Transmembrane helix</keyword>
<accession>A0A3S2VQF4</accession>
<feature type="transmembrane region" description="Helical" evidence="6">
    <location>
        <begin position="39"/>
        <end position="57"/>
    </location>
</feature>
<feature type="transmembrane region" description="Helical" evidence="6">
    <location>
        <begin position="193"/>
        <end position="214"/>
    </location>
</feature>
<evidence type="ECO:0000256" key="2">
    <source>
        <dbReference type="ARBA" id="ARBA00022692"/>
    </source>
</evidence>
<dbReference type="AlphaFoldDB" id="A0A3S2VQF4"/>
<dbReference type="InterPro" id="IPR036259">
    <property type="entry name" value="MFS_trans_sf"/>
</dbReference>
<keyword evidence="9" id="KW-1185">Reference proteome</keyword>
<feature type="domain" description="Major facilitator superfamily (MFS) profile" evidence="7">
    <location>
        <begin position="39"/>
        <end position="488"/>
    </location>
</feature>
<feature type="transmembrane region" description="Helical" evidence="6">
    <location>
        <begin position="293"/>
        <end position="314"/>
    </location>
</feature>
<proteinExistence type="predicted"/>